<dbReference type="Gene3D" id="3.30.70.1120">
    <property type="entry name" value="TT1725-like"/>
    <property type="match status" value="1"/>
</dbReference>
<evidence type="ECO:0000313" key="2">
    <source>
        <dbReference type="Proteomes" id="UP000323521"/>
    </source>
</evidence>
<evidence type="ECO:0008006" key="3">
    <source>
        <dbReference type="Google" id="ProtNLM"/>
    </source>
</evidence>
<dbReference type="KEGG" id="fwa:DCMF_01700"/>
<keyword evidence="2" id="KW-1185">Reference proteome</keyword>
<dbReference type="InterPro" id="IPR007546">
    <property type="entry name" value="DUF503"/>
</dbReference>
<organism evidence="1 2">
    <name type="scientific">Formimonas warabiya</name>
    <dbReference type="NCBI Taxonomy" id="1761012"/>
    <lineage>
        <taxon>Bacteria</taxon>
        <taxon>Bacillati</taxon>
        <taxon>Bacillota</taxon>
        <taxon>Clostridia</taxon>
        <taxon>Eubacteriales</taxon>
        <taxon>Peptococcaceae</taxon>
        <taxon>Candidatus Formimonas</taxon>
    </lineage>
</organism>
<dbReference type="OrthoDB" id="9809023at2"/>
<protein>
    <recommendedName>
        <fullName evidence="3">DUF503 domain-containing protein</fullName>
    </recommendedName>
</protein>
<dbReference type="AlphaFoldDB" id="A0A3G1KMH2"/>
<gene>
    <name evidence="1" type="ORF">DCMF_01700</name>
</gene>
<dbReference type="InterPro" id="IPR036746">
    <property type="entry name" value="TT1725-like_sf"/>
</dbReference>
<sequence length="94" mass="10641">MVVGTCTFEMHLNTSQSLKDKRRVLKSVIERVKNKFNVSIAEVDRQDNWQIAVIGIAVVSNNSVHVNQVLNNVAHFIEDASDEIEVIHVLMEII</sequence>
<name>A0A3G1KMH2_FORW1</name>
<dbReference type="SUPFAM" id="SSF103007">
    <property type="entry name" value="Hypothetical protein TT1725"/>
    <property type="match status" value="1"/>
</dbReference>
<accession>A0A3G1KMH2</accession>
<dbReference type="Pfam" id="PF04456">
    <property type="entry name" value="DUF503"/>
    <property type="match status" value="1"/>
</dbReference>
<dbReference type="RefSeq" id="WP_148132836.1">
    <property type="nucleotide sequence ID" value="NZ_CP017634.1"/>
</dbReference>
<proteinExistence type="predicted"/>
<dbReference type="EMBL" id="CP017634">
    <property type="protein sequence ID" value="ATW23676.1"/>
    <property type="molecule type" value="Genomic_DNA"/>
</dbReference>
<dbReference type="Proteomes" id="UP000323521">
    <property type="component" value="Chromosome"/>
</dbReference>
<dbReference type="PANTHER" id="PTHR36441:SF1">
    <property type="entry name" value="DUF503 DOMAIN-CONTAINING PROTEIN"/>
    <property type="match status" value="1"/>
</dbReference>
<evidence type="ECO:0000313" key="1">
    <source>
        <dbReference type="EMBL" id="ATW23676.1"/>
    </source>
</evidence>
<dbReference type="PANTHER" id="PTHR36441">
    <property type="entry name" value="HYPOTHETICAL CYTOSOLIC PROTEIN"/>
    <property type="match status" value="1"/>
</dbReference>
<reference evidence="1 2" key="1">
    <citation type="submission" date="2016-10" db="EMBL/GenBank/DDBJ databases">
        <title>Complete Genome Sequence of Peptococcaceae strain DCMF.</title>
        <authorList>
            <person name="Edwards R.J."/>
            <person name="Holland S.I."/>
            <person name="Deshpande N.P."/>
            <person name="Wong Y.K."/>
            <person name="Ertan H."/>
            <person name="Manefield M."/>
            <person name="Russell T.L."/>
            <person name="Lee M.J."/>
        </authorList>
    </citation>
    <scope>NUCLEOTIDE SEQUENCE [LARGE SCALE GENOMIC DNA]</scope>
    <source>
        <strain evidence="1 2">DCMF</strain>
    </source>
</reference>